<gene>
    <name evidence="1" type="ORF">SI7747_UN021671</name>
</gene>
<proteinExistence type="predicted"/>
<name>A0ABN7EBV2_SPIIN</name>
<dbReference type="Proteomes" id="UP001189122">
    <property type="component" value="Unassembled WGS sequence"/>
</dbReference>
<accession>A0ABN7EBV2</accession>
<reference evidence="2" key="1">
    <citation type="journal article" date="2020" name="Sci. Rep.">
        <title>Chromosome-scale genome assembly for the duckweed Spirodela intermedia, integrating cytogenetic maps, PacBio and Oxford Nanopore libraries.</title>
        <authorList>
            <person name="Hoang P.T.N."/>
            <person name="Fiebig A."/>
            <person name="Novak P."/>
            <person name="Macas J."/>
            <person name="Cao H.X."/>
            <person name="Stepanenko A."/>
            <person name="Chen G."/>
            <person name="Borisjuk N."/>
            <person name="Scholz U."/>
            <person name="Schubert I."/>
        </authorList>
    </citation>
    <scope>NUCLEOTIDE SEQUENCE [LARGE SCALE GENOMIC DNA]</scope>
</reference>
<evidence type="ECO:0000313" key="1">
    <source>
        <dbReference type="EMBL" id="CAA6675329.1"/>
    </source>
</evidence>
<dbReference type="EMBL" id="CACRZD030000279">
    <property type="protein sequence ID" value="CAA6675329.1"/>
    <property type="molecule type" value="Genomic_DNA"/>
</dbReference>
<sequence length="27" mass="3270">MFLFILSYISSLLLQLKISYNFNFLQL</sequence>
<evidence type="ECO:0000313" key="2">
    <source>
        <dbReference type="Proteomes" id="UP001189122"/>
    </source>
</evidence>
<protein>
    <submittedName>
        <fullName evidence="1">Uncharacterized protein</fullName>
    </submittedName>
</protein>
<organism evidence="1 2">
    <name type="scientific">Spirodela intermedia</name>
    <name type="common">Intermediate duckweed</name>
    <dbReference type="NCBI Taxonomy" id="51605"/>
    <lineage>
        <taxon>Eukaryota</taxon>
        <taxon>Viridiplantae</taxon>
        <taxon>Streptophyta</taxon>
        <taxon>Embryophyta</taxon>
        <taxon>Tracheophyta</taxon>
        <taxon>Spermatophyta</taxon>
        <taxon>Magnoliopsida</taxon>
        <taxon>Liliopsida</taxon>
        <taxon>Araceae</taxon>
        <taxon>Lemnoideae</taxon>
        <taxon>Spirodela</taxon>
    </lineage>
</organism>
<keyword evidence="2" id="KW-1185">Reference proteome</keyword>
<comment type="caution">
    <text evidence="1">The sequence shown here is derived from an EMBL/GenBank/DDBJ whole genome shotgun (WGS) entry which is preliminary data.</text>
</comment>